<accession>A0A645BUA5</accession>
<organism evidence="2">
    <name type="scientific">bioreactor metagenome</name>
    <dbReference type="NCBI Taxonomy" id="1076179"/>
    <lineage>
        <taxon>unclassified sequences</taxon>
        <taxon>metagenomes</taxon>
        <taxon>ecological metagenomes</taxon>
    </lineage>
</organism>
<dbReference type="NCBIfam" id="TIGR00524">
    <property type="entry name" value="eIF-2B_rel"/>
    <property type="match status" value="1"/>
</dbReference>
<keyword evidence="1 2" id="KW-0413">Isomerase</keyword>
<dbReference type="Gene3D" id="3.40.50.10470">
    <property type="entry name" value="Translation initiation factor eif-2b, domain 2"/>
    <property type="match status" value="1"/>
</dbReference>
<dbReference type="Pfam" id="PF01008">
    <property type="entry name" value="IF-2B"/>
    <property type="match status" value="1"/>
</dbReference>
<dbReference type="InterPro" id="IPR000649">
    <property type="entry name" value="IF-2B-related"/>
</dbReference>
<dbReference type="EC" id="5.3.1.23" evidence="2"/>
<dbReference type="Gene3D" id="1.20.120.420">
    <property type="entry name" value="translation initiation factor eif-2b, domain 1"/>
    <property type="match status" value="1"/>
</dbReference>
<sequence length="358" mass="38239">MEGFFTLKLSEDKNALILLDQTKLPLEETYITLSREEDIWDAIRTLKVRGAPALGAAAAYGLYLSVKDSPAQSAQDFLALIDQKIAYFASSRPTAVNLPGALERMKCAAKAYAPEGVAAMKTALLNEAEGIDAQDKKTCLAIAEHALTLLKPGMTLMTICNAGAMATTGIGTALAPIHEGVRRGYGFKVFALETRPLLQGARITCWELMKAGVDVTLICDSAAASVLASGKVNAILAGADRIALNGDSANKIGTSMLGVLAKEYRVPLYILAPLTTLDRRISCGKDIPIEERPGDEVTSFGLRRTAPEGVKAFNPAFDVTKVAYISAIVTETGVIRPPFDVGLRDAIVFENDCNLDSR</sequence>
<dbReference type="GO" id="GO:0046523">
    <property type="term" value="F:S-methyl-5-thioribose-1-phosphate isomerase activity"/>
    <property type="evidence" value="ECO:0007669"/>
    <property type="project" value="UniProtKB-EC"/>
</dbReference>
<dbReference type="HAMAP" id="MF_01678">
    <property type="entry name" value="Salvage_MtnA"/>
    <property type="match status" value="1"/>
</dbReference>
<evidence type="ECO:0000256" key="1">
    <source>
        <dbReference type="ARBA" id="ARBA00023235"/>
    </source>
</evidence>
<dbReference type="EMBL" id="VSSQ01022488">
    <property type="protein sequence ID" value="MPM68832.1"/>
    <property type="molecule type" value="Genomic_DNA"/>
</dbReference>
<dbReference type="SUPFAM" id="SSF100950">
    <property type="entry name" value="NagB/RpiA/CoA transferase-like"/>
    <property type="match status" value="1"/>
</dbReference>
<dbReference type="NCBIfam" id="NF004326">
    <property type="entry name" value="PRK05720.1"/>
    <property type="match status" value="1"/>
</dbReference>
<dbReference type="InterPro" id="IPR042529">
    <property type="entry name" value="IF_2B-like_C"/>
</dbReference>
<dbReference type="FunFam" id="1.20.120.420:FF:000003">
    <property type="entry name" value="Methylthioribose-1-phosphate isomerase"/>
    <property type="match status" value="1"/>
</dbReference>
<dbReference type="NCBIfam" id="TIGR00512">
    <property type="entry name" value="salvage_mtnA"/>
    <property type="match status" value="1"/>
</dbReference>
<name>A0A645BUA5_9ZZZZ</name>
<dbReference type="PANTHER" id="PTHR43475:SF1">
    <property type="entry name" value="METHYLTHIORIBOSE-1-PHOSPHATE ISOMERASE"/>
    <property type="match status" value="1"/>
</dbReference>
<dbReference type="InterPro" id="IPR037171">
    <property type="entry name" value="NagB/RpiA_transferase-like"/>
</dbReference>
<dbReference type="PANTHER" id="PTHR43475">
    <property type="entry name" value="METHYLTHIORIBOSE-1-PHOSPHATE ISOMERASE"/>
    <property type="match status" value="1"/>
</dbReference>
<dbReference type="InterPro" id="IPR005251">
    <property type="entry name" value="IF-M1Pi"/>
</dbReference>
<protein>
    <submittedName>
        <fullName evidence="2">Methylthioribose-1-phosphate isomerase</fullName>
        <ecNumber evidence="2">5.3.1.23</ecNumber>
    </submittedName>
</protein>
<evidence type="ECO:0000313" key="2">
    <source>
        <dbReference type="EMBL" id="MPM68832.1"/>
    </source>
</evidence>
<comment type="caution">
    <text evidence="2">The sequence shown here is derived from an EMBL/GenBank/DDBJ whole genome shotgun (WGS) entry which is preliminary data.</text>
</comment>
<dbReference type="InterPro" id="IPR011559">
    <property type="entry name" value="Initiation_fac_2B_a/b/d"/>
</dbReference>
<dbReference type="FunFam" id="3.40.50.10470:FF:000006">
    <property type="entry name" value="Methylthioribose-1-phosphate isomerase"/>
    <property type="match status" value="1"/>
</dbReference>
<dbReference type="AlphaFoldDB" id="A0A645BUA5"/>
<proteinExistence type="inferred from homology"/>
<reference evidence="2" key="1">
    <citation type="submission" date="2019-08" db="EMBL/GenBank/DDBJ databases">
        <authorList>
            <person name="Kucharzyk K."/>
            <person name="Murdoch R.W."/>
            <person name="Higgins S."/>
            <person name="Loffler F."/>
        </authorList>
    </citation>
    <scope>NUCLEOTIDE SEQUENCE</scope>
</reference>
<gene>
    <name evidence="2" type="primary">mtnA_27</name>
    <name evidence="2" type="ORF">SDC9_115766</name>
</gene>
<dbReference type="GO" id="GO:0019509">
    <property type="term" value="P:L-methionine salvage from methylthioadenosine"/>
    <property type="evidence" value="ECO:0007669"/>
    <property type="project" value="TreeGrafter"/>
</dbReference>
<dbReference type="InterPro" id="IPR027363">
    <property type="entry name" value="M1Pi_N"/>
</dbReference>